<feature type="region of interest" description="Disordered" evidence="1">
    <location>
        <begin position="60"/>
        <end position="102"/>
    </location>
</feature>
<keyword evidence="2" id="KW-0472">Membrane</keyword>
<dbReference type="EMBL" id="SJPU01000001">
    <property type="protein sequence ID" value="TWU19177.1"/>
    <property type="molecule type" value="Genomic_DNA"/>
</dbReference>
<evidence type="ECO:0000256" key="2">
    <source>
        <dbReference type="SAM" id="Phobius"/>
    </source>
</evidence>
<gene>
    <name evidence="3" type="ORF">Poly21_13480</name>
</gene>
<protein>
    <submittedName>
        <fullName evidence="3">Uncharacterized protein</fullName>
    </submittedName>
</protein>
<dbReference type="AlphaFoldDB" id="A0A5C6C5A9"/>
<dbReference type="InterPro" id="IPR011044">
    <property type="entry name" value="Quino_amine_DH_bsu"/>
</dbReference>
<evidence type="ECO:0000313" key="4">
    <source>
        <dbReference type="Proteomes" id="UP000319908"/>
    </source>
</evidence>
<reference evidence="3 4" key="1">
    <citation type="journal article" date="2020" name="Antonie Van Leeuwenhoek">
        <title>Rhodopirellula heiligendammensis sp. nov., Rhodopirellula pilleata sp. nov., and Rhodopirellula solitaria sp. nov. isolated from natural or artificial marine surfaces in Northern Germany and California, USA, and emended description of the genus Rhodopirellula.</title>
        <authorList>
            <person name="Kallscheuer N."/>
            <person name="Wiegand S."/>
            <person name="Jogler M."/>
            <person name="Boedeker C."/>
            <person name="Peeters S.H."/>
            <person name="Rast P."/>
            <person name="Heuer A."/>
            <person name="Jetten M.S.M."/>
            <person name="Rohde M."/>
            <person name="Jogler C."/>
        </authorList>
    </citation>
    <scope>NUCLEOTIDE SEQUENCE [LARGE SCALE GENOMIC DNA]</scope>
    <source>
        <strain evidence="3 4">Poly21</strain>
    </source>
</reference>
<name>A0A5C6C5A9_9BACT</name>
<dbReference type="RefSeq" id="WP_146406062.1">
    <property type="nucleotide sequence ID" value="NZ_SJPU01000001.1"/>
</dbReference>
<keyword evidence="2" id="KW-1133">Transmembrane helix</keyword>
<organism evidence="3 4">
    <name type="scientific">Allorhodopirellula heiligendammensis</name>
    <dbReference type="NCBI Taxonomy" id="2714739"/>
    <lineage>
        <taxon>Bacteria</taxon>
        <taxon>Pseudomonadati</taxon>
        <taxon>Planctomycetota</taxon>
        <taxon>Planctomycetia</taxon>
        <taxon>Pirellulales</taxon>
        <taxon>Pirellulaceae</taxon>
        <taxon>Allorhodopirellula</taxon>
    </lineage>
</organism>
<feature type="compositionally biased region" description="Polar residues" evidence="1">
    <location>
        <begin position="75"/>
        <end position="98"/>
    </location>
</feature>
<feature type="transmembrane region" description="Helical" evidence="2">
    <location>
        <begin position="21"/>
        <end position="50"/>
    </location>
</feature>
<dbReference type="SUPFAM" id="SSF50969">
    <property type="entry name" value="YVTN repeat-like/Quinoprotein amine dehydrogenase"/>
    <property type="match status" value="1"/>
</dbReference>
<comment type="caution">
    <text evidence="3">The sequence shown here is derived from an EMBL/GenBank/DDBJ whole genome shotgun (WGS) entry which is preliminary data.</text>
</comment>
<proteinExistence type="predicted"/>
<evidence type="ECO:0000256" key="1">
    <source>
        <dbReference type="SAM" id="MobiDB-lite"/>
    </source>
</evidence>
<sequence length="1021" mass="112150">MADTKQMSHRPQPTEQRSPTAYFTSPVVVFLGSASLVFGIGSLFLVLIWWTASRTEPQQLAQLGSESPTAGEVPSATTPATESTEVTPGQEPSQNQLPSDHHKLDAISQQTSEPSEVSNPLSGDPFGPFFKLSLPQREFTDEERRTYFDQKYVPRYSYAPAAGTLAIVGPWQREVGFLTHDVIETGGTQESVKLVKLSGNVVAVDYKPLPDGEKFLVSYASPAGIAIIDAVTLELQKKISLSDESSVSVTCPKSPQVDFAFAFADRGNSYQINVNTLEIVKTWPTCAGPGQATYDGTWVVRNWRGPISVQLADQRGWTHVEHGVSKYNHRTPIPYVDRLGRFVAIRGEIYAPDFKQQLGEYDTIPEAVSVDNSWIFGVEKSELILASLNDGKAIKRFAIPKPWIPRDGLSEHHLTPEGIASHLRRIFSQRGGHTWSDVFRCKIVADDTRKRLLIAGPDLLSIPYAAFDVPPEPRLFLESTPSVSGTIGDTIEFDIPLAVQDASVELVESRGASMQGNRFRWTPKSGQDGLHTFVARISKDHATHLARWNVQVDRPVTETLSVEFFADGVSVSADETTIAVRGHQPVAKTMEDEFRAFRASGEIAVFDAQSRAPKANLSVAFPIEALTFFQNELLAYSPKGNREASITRLKLLDLQIAGEANVESGKLVSIGNKVIGVSNSDRWAYYTMPDMKRLTINGTTRADRDKLSGQRVADGWTFDGLLWGPKMKERRLIYRSAPFASLGSGLSSGPFGDKKTQQIYQGFIYDLPTSVKVNRGGWNDKNSYDSFHLPANIAVEVSNDSCDLVFRSIDNNEERHRLLLMPRPKELSTDRGMQDIAFTKDTIYVVCAGRVFVVDARPLYAMMPRPFHIAPIQSDMVLTGRSPKVKYEAAGATSYQLELVAFQGGQNVTLESTDGEFTIDLSHIDEIATELWAKLPGGRGSGNDPQARLQGYLDRVSDAYESITSRKPSGVPMAVTALASATGPDLSTDVLSHVYLIDVPRSTMSNNMPTDTGGSSTGGAR</sequence>
<keyword evidence="4" id="KW-1185">Reference proteome</keyword>
<accession>A0A5C6C5A9</accession>
<evidence type="ECO:0000313" key="3">
    <source>
        <dbReference type="EMBL" id="TWU19177.1"/>
    </source>
</evidence>
<dbReference type="Proteomes" id="UP000319908">
    <property type="component" value="Unassembled WGS sequence"/>
</dbReference>
<keyword evidence="2" id="KW-0812">Transmembrane</keyword>